<dbReference type="AlphaFoldDB" id="A0A4C1VXG1"/>
<organism evidence="2 3">
    <name type="scientific">Eumeta variegata</name>
    <name type="common">Bagworm moth</name>
    <name type="synonym">Eumeta japonica</name>
    <dbReference type="NCBI Taxonomy" id="151549"/>
    <lineage>
        <taxon>Eukaryota</taxon>
        <taxon>Metazoa</taxon>
        <taxon>Ecdysozoa</taxon>
        <taxon>Arthropoda</taxon>
        <taxon>Hexapoda</taxon>
        <taxon>Insecta</taxon>
        <taxon>Pterygota</taxon>
        <taxon>Neoptera</taxon>
        <taxon>Endopterygota</taxon>
        <taxon>Lepidoptera</taxon>
        <taxon>Glossata</taxon>
        <taxon>Ditrysia</taxon>
        <taxon>Tineoidea</taxon>
        <taxon>Psychidae</taxon>
        <taxon>Oiketicinae</taxon>
        <taxon>Eumeta</taxon>
    </lineage>
</organism>
<dbReference type="Proteomes" id="UP000299102">
    <property type="component" value="Unassembled WGS sequence"/>
</dbReference>
<proteinExistence type="predicted"/>
<accession>A0A4C1VXG1</accession>
<sequence>MIESPDKSSACVIQVTIAQTHTPALGTSDTTVESAPSLSDHISYSKKSDPAPFAVSPAPYRSAGQGLLRRRPLGNQSLPTAEQANLRTACSRPSDSPRSTPATTPHGRARYSIRAPFVIGHPFPGAALISYDRSARWLMSGAAAS</sequence>
<feature type="region of interest" description="Disordered" evidence="1">
    <location>
        <begin position="24"/>
        <end position="109"/>
    </location>
</feature>
<reference evidence="2 3" key="1">
    <citation type="journal article" date="2019" name="Commun. Biol.">
        <title>The bagworm genome reveals a unique fibroin gene that provides high tensile strength.</title>
        <authorList>
            <person name="Kono N."/>
            <person name="Nakamura H."/>
            <person name="Ohtoshi R."/>
            <person name="Tomita M."/>
            <person name="Numata K."/>
            <person name="Arakawa K."/>
        </authorList>
    </citation>
    <scope>NUCLEOTIDE SEQUENCE [LARGE SCALE GENOMIC DNA]</scope>
</reference>
<evidence type="ECO:0000256" key="1">
    <source>
        <dbReference type="SAM" id="MobiDB-lite"/>
    </source>
</evidence>
<dbReference type="EMBL" id="BGZK01000433">
    <property type="protein sequence ID" value="GBP43300.1"/>
    <property type="molecule type" value="Genomic_DNA"/>
</dbReference>
<evidence type="ECO:0000313" key="3">
    <source>
        <dbReference type="Proteomes" id="UP000299102"/>
    </source>
</evidence>
<keyword evidence="3" id="KW-1185">Reference proteome</keyword>
<evidence type="ECO:0000313" key="2">
    <source>
        <dbReference type="EMBL" id="GBP43300.1"/>
    </source>
</evidence>
<gene>
    <name evidence="2" type="ORF">EVAR_31184_1</name>
</gene>
<feature type="compositionally biased region" description="Polar residues" evidence="1">
    <location>
        <begin position="74"/>
        <end position="103"/>
    </location>
</feature>
<feature type="compositionally biased region" description="Polar residues" evidence="1">
    <location>
        <begin position="24"/>
        <end position="42"/>
    </location>
</feature>
<comment type="caution">
    <text evidence="2">The sequence shown here is derived from an EMBL/GenBank/DDBJ whole genome shotgun (WGS) entry which is preliminary data.</text>
</comment>
<protein>
    <submittedName>
        <fullName evidence="2">Uncharacterized protein</fullName>
    </submittedName>
</protein>
<name>A0A4C1VXG1_EUMVA</name>